<gene>
    <name evidence="2" type="ORF">EDD29_4745</name>
</gene>
<evidence type="ECO:0000313" key="2">
    <source>
        <dbReference type="EMBL" id="ROO87153.1"/>
    </source>
</evidence>
<proteinExistence type="predicted"/>
<feature type="region of interest" description="Disordered" evidence="1">
    <location>
        <begin position="234"/>
        <end position="262"/>
    </location>
</feature>
<evidence type="ECO:0000313" key="3">
    <source>
        <dbReference type="Proteomes" id="UP000272400"/>
    </source>
</evidence>
<keyword evidence="3" id="KW-1185">Reference proteome</keyword>
<comment type="caution">
    <text evidence="2">The sequence shown here is derived from an EMBL/GenBank/DDBJ whole genome shotgun (WGS) entry which is preliminary data.</text>
</comment>
<evidence type="ECO:0000256" key="1">
    <source>
        <dbReference type="SAM" id="MobiDB-lite"/>
    </source>
</evidence>
<organism evidence="2 3">
    <name type="scientific">Actinocorallia herbida</name>
    <dbReference type="NCBI Taxonomy" id="58109"/>
    <lineage>
        <taxon>Bacteria</taxon>
        <taxon>Bacillati</taxon>
        <taxon>Actinomycetota</taxon>
        <taxon>Actinomycetes</taxon>
        <taxon>Streptosporangiales</taxon>
        <taxon>Thermomonosporaceae</taxon>
        <taxon>Actinocorallia</taxon>
    </lineage>
</organism>
<dbReference type="Proteomes" id="UP000272400">
    <property type="component" value="Unassembled WGS sequence"/>
</dbReference>
<dbReference type="EMBL" id="RJKE01000001">
    <property type="protein sequence ID" value="ROO87153.1"/>
    <property type="molecule type" value="Genomic_DNA"/>
</dbReference>
<name>A0A3N1D0U3_9ACTN</name>
<reference evidence="2 3" key="1">
    <citation type="submission" date="2018-11" db="EMBL/GenBank/DDBJ databases">
        <title>Sequencing the genomes of 1000 actinobacteria strains.</title>
        <authorList>
            <person name="Klenk H.-P."/>
        </authorList>
    </citation>
    <scope>NUCLEOTIDE SEQUENCE [LARGE SCALE GENOMIC DNA]</scope>
    <source>
        <strain evidence="2 3">DSM 44254</strain>
    </source>
</reference>
<accession>A0A3N1D0U3</accession>
<dbReference type="AlphaFoldDB" id="A0A3N1D0U3"/>
<protein>
    <submittedName>
        <fullName evidence="2">Uncharacterized protein</fullName>
    </submittedName>
</protein>
<sequence>MRHVSADIGAYTCPMRISDLRSRPADESAKRIAEAIEGAGSARTRIAAVRRDQSGAKVGSHSSGIADFRTHLASMRSEETGLEQLAVGPDLLHRLAPEAREQVGKSWLRSPNCPYYAGERAELVAAFRLGVAEPKDFSIEDGERERLHHHVFELKARRSHRDPVIARLYAHLRHHGCRSLTYHVWLTEDGRLEHTREHVVLPLLAQRLDHPLAWTVDHWDFGVAVEIEVPGPDEIYSVPDDPGDPGEHRWAALSPNPQDRAL</sequence>